<sequence length="129" mass="14010">MPPDLPTTCIIIVDGPCIGAAPFGCPSTLYSAEDEPLFHPEELAAPIRRWPVLAGYPTSSGKLPVSRLIRLQFPKHSVSSGTLNISSSILYTIENAFWLTSMPPPKPPLTCLIIILIMPRSWLATATLL</sequence>
<evidence type="ECO:0000313" key="2">
    <source>
        <dbReference type="EMBL" id="KAJ7215491.1"/>
    </source>
</evidence>
<dbReference type="EMBL" id="JARJCW010000075">
    <property type="protein sequence ID" value="KAJ7197985.1"/>
    <property type="molecule type" value="Genomic_DNA"/>
</dbReference>
<dbReference type="Proteomes" id="UP001219525">
    <property type="component" value="Unassembled WGS sequence"/>
</dbReference>
<evidence type="ECO:0000313" key="1">
    <source>
        <dbReference type="EMBL" id="KAJ7197985.1"/>
    </source>
</evidence>
<organism evidence="2 3">
    <name type="scientific">Mycena pura</name>
    <dbReference type="NCBI Taxonomy" id="153505"/>
    <lineage>
        <taxon>Eukaryota</taxon>
        <taxon>Fungi</taxon>
        <taxon>Dikarya</taxon>
        <taxon>Basidiomycota</taxon>
        <taxon>Agaricomycotina</taxon>
        <taxon>Agaricomycetes</taxon>
        <taxon>Agaricomycetidae</taxon>
        <taxon>Agaricales</taxon>
        <taxon>Marasmiineae</taxon>
        <taxon>Mycenaceae</taxon>
        <taxon>Mycena</taxon>
    </lineage>
</organism>
<accession>A0AAD6VP90</accession>
<dbReference type="AlphaFoldDB" id="A0AAD6VP90"/>
<reference evidence="2" key="1">
    <citation type="submission" date="2023-03" db="EMBL/GenBank/DDBJ databases">
        <title>Massive genome expansion in bonnet fungi (Mycena s.s.) driven by repeated elements and novel gene families across ecological guilds.</title>
        <authorList>
            <consortium name="Lawrence Berkeley National Laboratory"/>
            <person name="Harder C.B."/>
            <person name="Miyauchi S."/>
            <person name="Viragh M."/>
            <person name="Kuo A."/>
            <person name="Thoen E."/>
            <person name="Andreopoulos B."/>
            <person name="Lu D."/>
            <person name="Skrede I."/>
            <person name="Drula E."/>
            <person name="Henrissat B."/>
            <person name="Morin E."/>
            <person name="Kohler A."/>
            <person name="Barry K."/>
            <person name="LaButti K."/>
            <person name="Morin E."/>
            <person name="Salamov A."/>
            <person name="Lipzen A."/>
            <person name="Mereny Z."/>
            <person name="Hegedus B."/>
            <person name="Baldrian P."/>
            <person name="Stursova M."/>
            <person name="Weitz H."/>
            <person name="Taylor A."/>
            <person name="Grigoriev I.V."/>
            <person name="Nagy L.G."/>
            <person name="Martin F."/>
            <person name="Kauserud H."/>
        </authorList>
    </citation>
    <scope>NUCLEOTIDE SEQUENCE</scope>
    <source>
        <strain evidence="2">9144</strain>
    </source>
</reference>
<name>A0AAD6VP90_9AGAR</name>
<dbReference type="EMBL" id="JARJCW010000017">
    <property type="protein sequence ID" value="KAJ7215491.1"/>
    <property type="molecule type" value="Genomic_DNA"/>
</dbReference>
<evidence type="ECO:0000313" key="3">
    <source>
        <dbReference type="Proteomes" id="UP001219525"/>
    </source>
</evidence>
<keyword evidence="3" id="KW-1185">Reference proteome</keyword>
<proteinExistence type="predicted"/>
<comment type="caution">
    <text evidence="2">The sequence shown here is derived from an EMBL/GenBank/DDBJ whole genome shotgun (WGS) entry which is preliminary data.</text>
</comment>
<gene>
    <name evidence="2" type="ORF">GGX14DRAFT_391920</name>
    <name evidence="1" type="ORF">GGX14DRAFT_402307</name>
</gene>
<protein>
    <submittedName>
        <fullName evidence="2">Uncharacterized protein</fullName>
    </submittedName>
</protein>